<dbReference type="AlphaFoldDB" id="A0A371HCE3"/>
<dbReference type="EMBL" id="QJKJ01003007">
    <property type="protein sequence ID" value="RDY00407.1"/>
    <property type="molecule type" value="Genomic_DNA"/>
</dbReference>
<accession>A0A371HCE3</accession>
<dbReference type="Proteomes" id="UP000257109">
    <property type="component" value="Unassembled WGS sequence"/>
</dbReference>
<feature type="non-terminal residue" evidence="1">
    <location>
        <position position="1"/>
    </location>
</feature>
<evidence type="ECO:0000313" key="2">
    <source>
        <dbReference type="Proteomes" id="UP000257109"/>
    </source>
</evidence>
<protein>
    <submittedName>
        <fullName evidence="1">Uncharacterized protein</fullName>
    </submittedName>
</protein>
<gene>
    <name evidence="1" type="ORF">CR513_16428</name>
</gene>
<reference evidence="1" key="1">
    <citation type="submission" date="2018-05" db="EMBL/GenBank/DDBJ databases">
        <title>Draft genome of Mucuna pruriens seed.</title>
        <authorList>
            <person name="Nnadi N.E."/>
            <person name="Vos R."/>
            <person name="Hasami M.H."/>
            <person name="Devisetty U.K."/>
            <person name="Aguiy J.C."/>
        </authorList>
    </citation>
    <scope>NUCLEOTIDE SEQUENCE [LARGE SCALE GENOMIC DNA]</scope>
    <source>
        <strain evidence="1">JCA_2017</strain>
    </source>
</reference>
<organism evidence="1 2">
    <name type="scientific">Mucuna pruriens</name>
    <name type="common">Velvet bean</name>
    <name type="synonym">Dolichos pruriens</name>
    <dbReference type="NCBI Taxonomy" id="157652"/>
    <lineage>
        <taxon>Eukaryota</taxon>
        <taxon>Viridiplantae</taxon>
        <taxon>Streptophyta</taxon>
        <taxon>Embryophyta</taxon>
        <taxon>Tracheophyta</taxon>
        <taxon>Spermatophyta</taxon>
        <taxon>Magnoliopsida</taxon>
        <taxon>eudicotyledons</taxon>
        <taxon>Gunneridae</taxon>
        <taxon>Pentapetalae</taxon>
        <taxon>rosids</taxon>
        <taxon>fabids</taxon>
        <taxon>Fabales</taxon>
        <taxon>Fabaceae</taxon>
        <taxon>Papilionoideae</taxon>
        <taxon>50 kb inversion clade</taxon>
        <taxon>NPAAA clade</taxon>
        <taxon>indigoferoid/millettioid clade</taxon>
        <taxon>Phaseoleae</taxon>
        <taxon>Mucuna</taxon>
    </lineage>
</organism>
<name>A0A371HCE3_MUCPR</name>
<evidence type="ECO:0000313" key="1">
    <source>
        <dbReference type="EMBL" id="RDY00407.1"/>
    </source>
</evidence>
<keyword evidence="2" id="KW-1185">Reference proteome</keyword>
<proteinExistence type="predicted"/>
<comment type="caution">
    <text evidence="1">The sequence shown here is derived from an EMBL/GenBank/DDBJ whole genome shotgun (WGS) entry which is preliminary data.</text>
</comment>
<dbReference type="OrthoDB" id="418757at2759"/>
<sequence length="67" mass="7693">MESNFHNRSKLEGGVLIARIMKGNTNKIVSLNDTNYHLWKGKMKYLLFVKKIHLPVFAAQKAESMSD</sequence>